<dbReference type="InterPro" id="IPR036631">
    <property type="entry name" value="MGMT_N_sf"/>
</dbReference>
<dbReference type="PIRSF" id="PIRSF000409">
    <property type="entry name" value="Ada"/>
    <property type="match status" value="1"/>
</dbReference>
<dbReference type="Pfam" id="PF01035">
    <property type="entry name" value="DNA_binding_1"/>
    <property type="match status" value="1"/>
</dbReference>
<dbReference type="PROSITE" id="PS01124">
    <property type="entry name" value="HTH_ARAC_FAMILY_2"/>
    <property type="match status" value="1"/>
</dbReference>
<evidence type="ECO:0000256" key="5">
    <source>
        <dbReference type="ARBA" id="ARBA00022679"/>
    </source>
</evidence>
<keyword evidence="9" id="KW-0805">Transcription regulation</keyword>
<dbReference type="PANTHER" id="PTHR10815:SF14">
    <property type="entry name" value="BIFUNCTIONAL TRANSCRIPTIONAL ACTIVATOR_DNA REPAIR ENZYME ADA"/>
    <property type="match status" value="1"/>
</dbReference>
<keyword evidence="19" id="KW-1185">Reference proteome</keyword>
<evidence type="ECO:0000256" key="15">
    <source>
        <dbReference type="PIRSR" id="PIRSR000409-1"/>
    </source>
</evidence>
<dbReference type="InterPro" id="IPR018060">
    <property type="entry name" value="HTH_AraC"/>
</dbReference>
<dbReference type="InterPro" id="IPR018062">
    <property type="entry name" value="HTH_AraC-typ_CS"/>
</dbReference>
<comment type="catalytic activity">
    <reaction evidence="1">
        <text>a 4-O-methyl-thymidine in DNA + L-cysteinyl-[protein] = a thymidine in DNA + S-methyl-L-cysteinyl-[protein]</text>
        <dbReference type="Rhea" id="RHEA:53428"/>
        <dbReference type="Rhea" id="RHEA-COMP:10131"/>
        <dbReference type="Rhea" id="RHEA-COMP:10132"/>
        <dbReference type="Rhea" id="RHEA-COMP:13555"/>
        <dbReference type="Rhea" id="RHEA-COMP:13556"/>
        <dbReference type="ChEBI" id="CHEBI:29950"/>
        <dbReference type="ChEBI" id="CHEBI:82612"/>
        <dbReference type="ChEBI" id="CHEBI:137386"/>
        <dbReference type="ChEBI" id="CHEBI:137387"/>
        <dbReference type="EC" id="2.1.1.63"/>
    </reaction>
</comment>
<keyword evidence="12" id="KW-0804">Transcription</keyword>
<feature type="binding site" evidence="16">
    <location>
        <position position="47"/>
    </location>
    <ligand>
        <name>Zn(2+)</name>
        <dbReference type="ChEBI" id="CHEBI:29105"/>
    </ligand>
</feature>
<dbReference type="PROSITE" id="PS00041">
    <property type="entry name" value="HTH_ARAC_FAMILY_1"/>
    <property type="match status" value="1"/>
</dbReference>
<organism evidence="18 19">
    <name type="scientific">Pseudoxanthomonas taiwanensis</name>
    <dbReference type="NCBI Taxonomy" id="176598"/>
    <lineage>
        <taxon>Bacteria</taxon>
        <taxon>Pseudomonadati</taxon>
        <taxon>Pseudomonadota</taxon>
        <taxon>Gammaproteobacteria</taxon>
        <taxon>Lysobacterales</taxon>
        <taxon>Lysobacteraceae</taxon>
        <taxon>Pseudoxanthomonas</taxon>
    </lineage>
</organism>
<dbReference type="SUPFAM" id="SSF46767">
    <property type="entry name" value="Methylated DNA-protein cysteine methyltransferase, C-terminal domain"/>
    <property type="match status" value="1"/>
</dbReference>
<keyword evidence="5" id="KW-0808">Transferase</keyword>
<dbReference type="InterPro" id="IPR001497">
    <property type="entry name" value="MethylDNA_cys_MeTrfase_AS"/>
</dbReference>
<dbReference type="InterPro" id="IPR016221">
    <property type="entry name" value="Bifunct_regulatory_prot_Ada"/>
</dbReference>
<evidence type="ECO:0000256" key="3">
    <source>
        <dbReference type="ARBA" id="ARBA00011918"/>
    </source>
</evidence>
<dbReference type="PANTHER" id="PTHR10815">
    <property type="entry name" value="METHYLATED-DNA--PROTEIN-CYSTEINE METHYLTRANSFERASE"/>
    <property type="match status" value="1"/>
</dbReference>
<protein>
    <recommendedName>
        <fullName evidence="3">methylated-DNA--[protein]-cysteine S-methyltransferase</fullName>
        <ecNumber evidence="3">2.1.1.63</ecNumber>
    </recommendedName>
</protein>
<dbReference type="Gene3D" id="3.30.160.70">
    <property type="entry name" value="Methylated DNA-protein cysteine methyltransferase domain"/>
    <property type="match status" value="1"/>
</dbReference>
<evidence type="ECO:0000256" key="6">
    <source>
        <dbReference type="ARBA" id="ARBA00022723"/>
    </source>
</evidence>
<dbReference type="GO" id="GO:0032259">
    <property type="term" value="P:methylation"/>
    <property type="evidence" value="ECO:0007669"/>
    <property type="project" value="UniProtKB-KW"/>
</dbReference>
<dbReference type="InterPro" id="IPR036388">
    <property type="entry name" value="WH-like_DNA-bd_sf"/>
</dbReference>
<dbReference type="Gene3D" id="1.10.10.60">
    <property type="entry name" value="Homeodomain-like"/>
    <property type="match status" value="1"/>
</dbReference>
<dbReference type="RefSeq" id="WP_162124695.1">
    <property type="nucleotide sequence ID" value="NZ_PDWK01000040.1"/>
</dbReference>
<dbReference type="Gene3D" id="3.40.10.10">
    <property type="entry name" value="DNA Methylphosphotriester Repair Domain"/>
    <property type="match status" value="1"/>
</dbReference>
<evidence type="ECO:0000256" key="14">
    <source>
        <dbReference type="ARBA" id="ARBA00049348"/>
    </source>
</evidence>
<dbReference type="GO" id="GO:0006281">
    <property type="term" value="P:DNA repair"/>
    <property type="evidence" value="ECO:0007669"/>
    <property type="project" value="UniProtKB-KW"/>
</dbReference>
<comment type="caution">
    <text evidence="18">The sequence shown here is derived from an EMBL/GenBank/DDBJ whole genome shotgun (WGS) entry which is preliminary data.</text>
</comment>
<evidence type="ECO:0000256" key="13">
    <source>
        <dbReference type="ARBA" id="ARBA00023204"/>
    </source>
</evidence>
<accession>A0A921P3I0</accession>
<evidence type="ECO:0000256" key="4">
    <source>
        <dbReference type="ARBA" id="ARBA00022603"/>
    </source>
</evidence>
<evidence type="ECO:0000256" key="16">
    <source>
        <dbReference type="PIRSR" id="PIRSR000409-3"/>
    </source>
</evidence>
<gene>
    <name evidence="18" type="ORF">CR938_08935</name>
</gene>
<dbReference type="InterPro" id="IPR035451">
    <property type="entry name" value="Ada-like_dom_sf"/>
</dbReference>
<keyword evidence="6 16" id="KW-0479">Metal-binding</keyword>
<dbReference type="EMBL" id="PDWK01000040">
    <property type="protein sequence ID" value="KAF1688683.1"/>
    <property type="molecule type" value="Genomic_DNA"/>
</dbReference>
<comment type="catalytic activity">
    <reaction evidence="14">
        <text>a 6-O-methyl-2'-deoxyguanosine in DNA + L-cysteinyl-[protein] = S-methyl-L-cysteinyl-[protein] + a 2'-deoxyguanosine in DNA</text>
        <dbReference type="Rhea" id="RHEA:24000"/>
        <dbReference type="Rhea" id="RHEA-COMP:10131"/>
        <dbReference type="Rhea" id="RHEA-COMP:10132"/>
        <dbReference type="Rhea" id="RHEA-COMP:11367"/>
        <dbReference type="Rhea" id="RHEA-COMP:11368"/>
        <dbReference type="ChEBI" id="CHEBI:29950"/>
        <dbReference type="ChEBI" id="CHEBI:82612"/>
        <dbReference type="ChEBI" id="CHEBI:85445"/>
        <dbReference type="ChEBI" id="CHEBI:85448"/>
        <dbReference type="EC" id="2.1.1.63"/>
    </reaction>
</comment>
<keyword evidence="8 16" id="KW-0862">Zinc</keyword>
<keyword evidence="4 18" id="KW-0489">Methyltransferase</keyword>
<evidence type="ECO:0000256" key="7">
    <source>
        <dbReference type="ARBA" id="ARBA00022763"/>
    </source>
</evidence>
<evidence type="ECO:0000256" key="10">
    <source>
        <dbReference type="ARBA" id="ARBA00023125"/>
    </source>
</evidence>
<dbReference type="PROSITE" id="PS00374">
    <property type="entry name" value="MGMT"/>
    <property type="match status" value="1"/>
</dbReference>
<evidence type="ECO:0000256" key="12">
    <source>
        <dbReference type="ARBA" id="ARBA00023163"/>
    </source>
</evidence>
<feature type="active site" description="Nucleophile; methyl group acceptor from either O6-methylguanine or O4-methylthymine" evidence="15">
    <location>
        <position position="327"/>
    </location>
</feature>
<dbReference type="GO" id="GO:0043565">
    <property type="term" value="F:sequence-specific DNA binding"/>
    <property type="evidence" value="ECO:0007669"/>
    <property type="project" value="InterPro"/>
</dbReference>
<keyword evidence="13" id="KW-0234">DNA repair</keyword>
<dbReference type="Gene3D" id="1.10.10.10">
    <property type="entry name" value="Winged helix-like DNA-binding domain superfamily/Winged helix DNA-binding domain"/>
    <property type="match status" value="1"/>
</dbReference>
<feature type="binding site" evidence="16">
    <location>
        <position position="77"/>
    </location>
    <ligand>
        <name>Zn(2+)</name>
        <dbReference type="ChEBI" id="CHEBI:29105"/>
    </ligand>
</feature>
<comment type="similarity">
    <text evidence="2">Belongs to the MGMT family.</text>
</comment>
<keyword evidence="7" id="KW-0227">DNA damage</keyword>
<evidence type="ECO:0000256" key="8">
    <source>
        <dbReference type="ARBA" id="ARBA00022833"/>
    </source>
</evidence>
<dbReference type="GO" id="GO:0003908">
    <property type="term" value="F:methylated-DNA-[protein]-cysteine S-methyltransferase activity"/>
    <property type="evidence" value="ECO:0007669"/>
    <property type="project" value="UniProtKB-EC"/>
</dbReference>
<comment type="cofactor">
    <cofactor evidence="16">
        <name>Zn(2+)</name>
        <dbReference type="ChEBI" id="CHEBI:29105"/>
    </cofactor>
    <text evidence="16">Binds 1 zinc ion per subunit.</text>
</comment>
<evidence type="ECO:0000259" key="17">
    <source>
        <dbReference type="PROSITE" id="PS01124"/>
    </source>
</evidence>
<evidence type="ECO:0000313" key="19">
    <source>
        <dbReference type="Proteomes" id="UP000717981"/>
    </source>
</evidence>
<dbReference type="InterPro" id="IPR036217">
    <property type="entry name" value="MethylDNA_cys_MeTrfase_DNAb"/>
</dbReference>
<dbReference type="NCBIfam" id="NF011964">
    <property type="entry name" value="PRK15435.1"/>
    <property type="match status" value="1"/>
</dbReference>
<dbReference type="Pfam" id="PF02805">
    <property type="entry name" value="Ada_Zn_binding"/>
    <property type="match status" value="1"/>
</dbReference>
<dbReference type="InterPro" id="IPR014048">
    <property type="entry name" value="MethylDNA_cys_MeTrfase_DNA-bd"/>
</dbReference>
<dbReference type="GO" id="GO:0003700">
    <property type="term" value="F:DNA-binding transcription factor activity"/>
    <property type="evidence" value="ECO:0007669"/>
    <property type="project" value="InterPro"/>
</dbReference>
<name>A0A921P3I0_9GAMM</name>
<evidence type="ECO:0000313" key="18">
    <source>
        <dbReference type="EMBL" id="KAF1688683.1"/>
    </source>
</evidence>
<dbReference type="Proteomes" id="UP000717981">
    <property type="component" value="Unassembled WGS sequence"/>
</dbReference>
<evidence type="ECO:0000256" key="1">
    <source>
        <dbReference type="ARBA" id="ARBA00001286"/>
    </source>
</evidence>
<sequence>MATSTRPHARYASDGERWAAVLARDPRADGAFFYAVATTGVYCRPSCGARRPRREHVAFFASAQAAEHAGYRAGRRCRPDQAPAHVRQAELVAAACRRIEAAEEPPTLETLAAEAGLSPFHFHRLFRRITGMTPRAYAAAHRARRLQERLAGGARVTEALYAAGFGSSSAFYARAGRDLGMSPGACRACGRGLVIRFAVAQCSLGALLVAASDKGVCAVFLGDDPEALVRDLQDRFRAAELVGADRAFEDWVARVVALVEDPATGLDLPLDLRGTAFQQRVWQALRAIPPGQTVSYAELARRIGHPGATRAVAAACGANPVAVAVPCHRVVRSDGGLSGYRWGVERKRALLERERGGA</sequence>
<feature type="active site" description="Nucleophile; methyl group acceptor from methylphosphotriester" evidence="15">
    <location>
        <position position="43"/>
    </location>
</feature>
<dbReference type="InterPro" id="IPR009057">
    <property type="entry name" value="Homeodomain-like_sf"/>
</dbReference>
<dbReference type="OrthoDB" id="9802228at2"/>
<feature type="domain" description="HTH araC/xylS-type" evidence="17">
    <location>
        <begin position="103"/>
        <end position="189"/>
    </location>
</feature>
<dbReference type="Pfam" id="PF12833">
    <property type="entry name" value="HTH_18"/>
    <property type="match status" value="1"/>
</dbReference>
<dbReference type="EC" id="2.1.1.63" evidence="3"/>
<keyword evidence="10 18" id="KW-0238">DNA-binding</keyword>
<evidence type="ECO:0000256" key="2">
    <source>
        <dbReference type="ARBA" id="ARBA00008711"/>
    </source>
</evidence>
<keyword evidence="11" id="KW-0010">Activator</keyword>
<dbReference type="SMART" id="SM00342">
    <property type="entry name" value="HTH_ARAC"/>
    <property type="match status" value="1"/>
</dbReference>
<reference evidence="18" key="1">
    <citation type="submission" date="2017-10" db="EMBL/GenBank/DDBJ databases">
        <title>Whole genome sequencing of members of genus Pseudoxanthomonas.</title>
        <authorList>
            <person name="Kumar S."/>
            <person name="Bansal K."/>
            <person name="Kaur A."/>
            <person name="Patil P."/>
            <person name="Sharma S."/>
            <person name="Patil P.B."/>
        </authorList>
    </citation>
    <scope>NUCLEOTIDE SEQUENCE</scope>
    <source>
        <strain evidence="18">DSM 22914</strain>
    </source>
</reference>
<dbReference type="SUPFAM" id="SSF57884">
    <property type="entry name" value="Ada DNA repair protein, N-terminal domain (N-Ada 10)"/>
    <property type="match status" value="1"/>
</dbReference>
<proteinExistence type="inferred from homology"/>
<evidence type="ECO:0000256" key="9">
    <source>
        <dbReference type="ARBA" id="ARBA00023015"/>
    </source>
</evidence>
<dbReference type="SUPFAM" id="SSF53155">
    <property type="entry name" value="Methylated DNA-protein cysteine methyltransferase domain"/>
    <property type="match status" value="1"/>
</dbReference>
<dbReference type="SUPFAM" id="SSF46689">
    <property type="entry name" value="Homeodomain-like"/>
    <property type="match status" value="1"/>
</dbReference>
<dbReference type="FunFam" id="1.10.10.10:FF:000214">
    <property type="entry name" value="Methylated-DNA--protein-cysteine methyltransferase"/>
    <property type="match status" value="1"/>
</dbReference>
<evidence type="ECO:0000256" key="11">
    <source>
        <dbReference type="ARBA" id="ARBA00023159"/>
    </source>
</evidence>
<dbReference type="CDD" id="cd06445">
    <property type="entry name" value="ATase"/>
    <property type="match status" value="1"/>
</dbReference>
<feature type="binding site" evidence="16">
    <location>
        <position position="43"/>
    </location>
    <ligand>
        <name>Zn(2+)</name>
        <dbReference type="ChEBI" id="CHEBI:29105"/>
    </ligand>
</feature>
<dbReference type="NCBIfam" id="TIGR00589">
    <property type="entry name" value="ogt"/>
    <property type="match status" value="1"/>
</dbReference>
<dbReference type="GO" id="GO:0008270">
    <property type="term" value="F:zinc ion binding"/>
    <property type="evidence" value="ECO:0007669"/>
    <property type="project" value="InterPro"/>
</dbReference>
<dbReference type="AlphaFoldDB" id="A0A921P3I0"/>
<dbReference type="InterPro" id="IPR004026">
    <property type="entry name" value="Ada_DNA_repair_Zn-bd"/>
</dbReference>